<sequence length="69" mass="7809">FFSLLPNLPFSLSLSIYLSDFPKNNGNDHIFLPFSSNPFFNSLLNFEFFPSSSSSSINISSFTIFLTPF</sequence>
<reference evidence="1" key="1">
    <citation type="submission" date="2015-12" db="EMBL/GenBank/DDBJ databases">
        <title>Gene expression during late stages of embryo sac development: a critical building block for successful pollen-pistil interactions.</title>
        <authorList>
            <person name="Liu Y."/>
            <person name="Joly V."/>
            <person name="Sabar M."/>
            <person name="Matton D.P."/>
        </authorList>
    </citation>
    <scope>NUCLEOTIDE SEQUENCE</scope>
</reference>
<proteinExistence type="predicted"/>
<dbReference type="AlphaFoldDB" id="A0A0V0GEJ6"/>
<accession>A0A0V0GEJ6</accession>
<organism evidence="1">
    <name type="scientific">Solanum chacoense</name>
    <name type="common">Chaco potato</name>
    <dbReference type="NCBI Taxonomy" id="4108"/>
    <lineage>
        <taxon>Eukaryota</taxon>
        <taxon>Viridiplantae</taxon>
        <taxon>Streptophyta</taxon>
        <taxon>Embryophyta</taxon>
        <taxon>Tracheophyta</taxon>
        <taxon>Spermatophyta</taxon>
        <taxon>Magnoliopsida</taxon>
        <taxon>eudicotyledons</taxon>
        <taxon>Gunneridae</taxon>
        <taxon>Pentapetalae</taxon>
        <taxon>asterids</taxon>
        <taxon>lamiids</taxon>
        <taxon>Solanales</taxon>
        <taxon>Solanaceae</taxon>
        <taxon>Solanoideae</taxon>
        <taxon>Solaneae</taxon>
        <taxon>Solanum</taxon>
    </lineage>
</organism>
<dbReference type="EMBL" id="GEDG01040882">
    <property type="protein sequence ID" value="JAP06572.1"/>
    <property type="molecule type" value="Transcribed_RNA"/>
</dbReference>
<protein>
    <submittedName>
        <fullName evidence="1">Putative ovule protein</fullName>
    </submittedName>
</protein>
<feature type="non-terminal residue" evidence="1">
    <location>
        <position position="1"/>
    </location>
</feature>
<name>A0A0V0GEJ6_SOLCH</name>
<evidence type="ECO:0000313" key="1">
    <source>
        <dbReference type="EMBL" id="JAP06572.1"/>
    </source>
</evidence>